<dbReference type="Proteomes" id="UP001597040">
    <property type="component" value="Unassembled WGS sequence"/>
</dbReference>
<dbReference type="Pfam" id="PF03961">
    <property type="entry name" value="FapA"/>
    <property type="match status" value="1"/>
</dbReference>
<proteinExistence type="predicted"/>
<evidence type="ECO:0000313" key="1">
    <source>
        <dbReference type="EMBL" id="MFD1037960.1"/>
    </source>
</evidence>
<dbReference type="RefSeq" id="WP_390360493.1">
    <property type="nucleotide sequence ID" value="NZ_JBHTKJ010000012.1"/>
</dbReference>
<reference evidence="2" key="1">
    <citation type="journal article" date="2019" name="Int. J. Syst. Evol. Microbiol.">
        <title>The Global Catalogue of Microorganisms (GCM) 10K type strain sequencing project: providing services to taxonomists for standard genome sequencing and annotation.</title>
        <authorList>
            <consortium name="The Broad Institute Genomics Platform"/>
            <consortium name="The Broad Institute Genome Sequencing Center for Infectious Disease"/>
            <person name="Wu L."/>
            <person name="Ma J."/>
        </authorList>
    </citation>
    <scope>NUCLEOTIDE SEQUENCE [LARGE SCALE GENOMIC DNA]</scope>
    <source>
        <strain evidence="2">CCUG 56754</strain>
    </source>
</reference>
<keyword evidence="2" id="KW-1185">Reference proteome</keyword>
<organism evidence="1 2">
    <name type="scientific">Virgibacillus byunsanensis</name>
    <dbReference type="NCBI Taxonomy" id="570945"/>
    <lineage>
        <taxon>Bacteria</taxon>
        <taxon>Bacillati</taxon>
        <taxon>Bacillota</taxon>
        <taxon>Bacilli</taxon>
        <taxon>Bacillales</taxon>
        <taxon>Bacillaceae</taxon>
        <taxon>Virgibacillus</taxon>
    </lineage>
</organism>
<name>A0ABW3LM12_9BACI</name>
<gene>
    <name evidence="1" type="ORF">ACFQ3N_06005</name>
</gene>
<dbReference type="PANTHER" id="PTHR38032">
    <property type="entry name" value="POLYMERASE-RELATED"/>
    <property type="match status" value="1"/>
</dbReference>
<dbReference type="InterPro" id="IPR005646">
    <property type="entry name" value="FapA"/>
</dbReference>
<dbReference type="EMBL" id="JBHTKJ010000012">
    <property type="protein sequence ID" value="MFD1037960.1"/>
    <property type="molecule type" value="Genomic_DNA"/>
</dbReference>
<sequence length="268" mass="29493">MDESLSLKNGNLDFVGSITIHGDVPTGYTVNAKGDIKIYGMVEAATLTAGGSIFISEGLAGLQKGYIKAVEDIHVGYINQGIVYAGSNIYVESSITHSQCVAKNHIYCQRGNIIGGTLSAGKSIEAKDIGNRLSSKTEIIFGINKTVNDREKRLIAEKKVLQDTLQKLSIIGEKLKSVSGGQDVKQRIALLKQRNSYNKTLEKLAEVEKMLQEINAHLGNEHEAVLNVNGHIHPKVIVAFGKYQRKITKEHQYVQMKLERNEISFLSK</sequence>
<comment type="caution">
    <text evidence="1">The sequence shown here is derived from an EMBL/GenBank/DDBJ whole genome shotgun (WGS) entry which is preliminary data.</text>
</comment>
<protein>
    <submittedName>
        <fullName evidence="1">FapA family protein</fullName>
    </submittedName>
</protein>
<dbReference type="InterPro" id="IPR046865">
    <property type="entry name" value="FapA_b_solenoid"/>
</dbReference>
<accession>A0ABW3LM12</accession>
<evidence type="ECO:0000313" key="2">
    <source>
        <dbReference type="Proteomes" id="UP001597040"/>
    </source>
</evidence>
<dbReference type="PANTHER" id="PTHR38032:SF1">
    <property type="entry name" value="RNA-BINDING PROTEIN KHPB N-TERMINAL DOMAIN-CONTAINING PROTEIN"/>
    <property type="match status" value="1"/>
</dbReference>